<evidence type="ECO:0000313" key="4">
    <source>
        <dbReference type="Proteomes" id="UP000256919"/>
    </source>
</evidence>
<keyword evidence="4" id="KW-1185">Reference proteome</keyword>
<dbReference type="Gene3D" id="2.40.128.110">
    <property type="entry name" value="Lipid/polyisoprenoid-binding, YceI-like"/>
    <property type="match status" value="1"/>
</dbReference>
<dbReference type="Proteomes" id="UP000256919">
    <property type="component" value="Unassembled WGS sequence"/>
</dbReference>
<dbReference type="SUPFAM" id="SSF101874">
    <property type="entry name" value="YceI-like"/>
    <property type="match status" value="1"/>
</dbReference>
<reference evidence="3 4" key="1">
    <citation type="submission" date="2018-07" db="EMBL/GenBank/DDBJ databases">
        <title>Genomic Encyclopedia of Type Strains, Phase III (KMG-III): the genomes of soil and plant-associated and newly described type strains.</title>
        <authorList>
            <person name="Whitman W."/>
        </authorList>
    </citation>
    <scope>NUCLEOTIDE SEQUENCE [LARGE SCALE GENOMIC DNA]</scope>
    <source>
        <strain evidence="3 4">CECT 7948</strain>
    </source>
</reference>
<accession>A0A3D9N7D7</accession>
<dbReference type="InterPro" id="IPR007372">
    <property type="entry name" value="Lipid/polyisoprenoid-bd_YceI"/>
</dbReference>
<feature type="domain" description="Lipid/polyisoprenoid-binding YceI-like" evidence="2">
    <location>
        <begin position="26"/>
        <end position="188"/>
    </location>
</feature>
<dbReference type="PANTHER" id="PTHR34406:SF1">
    <property type="entry name" value="PROTEIN YCEI"/>
    <property type="match status" value="1"/>
</dbReference>
<keyword evidence="1" id="KW-0732">Signal</keyword>
<evidence type="ECO:0000259" key="2">
    <source>
        <dbReference type="SMART" id="SM00867"/>
    </source>
</evidence>
<name>A0A3D9N7D7_9FLAO</name>
<dbReference type="PANTHER" id="PTHR34406">
    <property type="entry name" value="PROTEIN YCEI"/>
    <property type="match status" value="1"/>
</dbReference>
<dbReference type="SMART" id="SM00867">
    <property type="entry name" value="YceI"/>
    <property type="match status" value="1"/>
</dbReference>
<sequence>MKNRNSNIAMLFILALSFMSYTTLKDKTVKIKESSVIWKGYKVGGEHTGTIDLKSGSLIFNGKTLTGGNFTIDMTTLGSTDLDGEYKGKLDSHLKSDDFFGVEEFPTATLDITSVTGKDGNFNVKANITIKGKTEAISFPLLIKDNTATANLKIDRTKHNITYKSPSILETIKDKAIYDEFDLNVTLKF</sequence>
<dbReference type="Pfam" id="PF04264">
    <property type="entry name" value="YceI"/>
    <property type="match status" value="1"/>
</dbReference>
<evidence type="ECO:0000256" key="1">
    <source>
        <dbReference type="SAM" id="SignalP"/>
    </source>
</evidence>
<feature type="chain" id="PRO_5017811762" evidence="1">
    <location>
        <begin position="23"/>
        <end position="189"/>
    </location>
</feature>
<proteinExistence type="predicted"/>
<dbReference type="AlphaFoldDB" id="A0A3D9N7D7"/>
<evidence type="ECO:0000313" key="3">
    <source>
        <dbReference type="EMBL" id="REE27200.1"/>
    </source>
</evidence>
<gene>
    <name evidence="3" type="ORF">DFQ09_10127</name>
</gene>
<dbReference type="InterPro" id="IPR036761">
    <property type="entry name" value="TTHA0802/YceI-like_sf"/>
</dbReference>
<organism evidence="3 4">
    <name type="scientific">Winogradskyella pacifica</name>
    <dbReference type="NCBI Taxonomy" id="664642"/>
    <lineage>
        <taxon>Bacteria</taxon>
        <taxon>Pseudomonadati</taxon>
        <taxon>Bacteroidota</taxon>
        <taxon>Flavobacteriia</taxon>
        <taxon>Flavobacteriales</taxon>
        <taxon>Flavobacteriaceae</taxon>
        <taxon>Winogradskyella</taxon>
    </lineage>
</organism>
<dbReference type="RefSeq" id="WP_115807569.1">
    <property type="nucleotide sequence ID" value="NZ_QREI01000001.1"/>
</dbReference>
<protein>
    <submittedName>
        <fullName evidence="3">YceI-like domain-containing protein</fullName>
    </submittedName>
</protein>
<comment type="caution">
    <text evidence="3">The sequence shown here is derived from an EMBL/GenBank/DDBJ whole genome shotgun (WGS) entry which is preliminary data.</text>
</comment>
<dbReference type="EMBL" id="QREI01000001">
    <property type="protein sequence ID" value="REE27200.1"/>
    <property type="molecule type" value="Genomic_DNA"/>
</dbReference>
<dbReference type="OrthoDB" id="951410at2"/>
<feature type="signal peptide" evidence="1">
    <location>
        <begin position="1"/>
        <end position="22"/>
    </location>
</feature>